<evidence type="ECO:0000256" key="2">
    <source>
        <dbReference type="ARBA" id="ARBA00001946"/>
    </source>
</evidence>
<sequence length="367" mass="38704">MGCGASTAAPVSPAANQPNARKQKRKTKVEHGSTGEPRIEVANGTTILGGLVVRYHGKSHAGASPGNPVKENQDAGLVVPYEEKSALFVGVYDGHGENGRKVSQFLIKRFPQHMQNGSAFKSGKYDDAMKGAADVTNNELRRQGFDLSTSGSTGCMLYVTADGKLCTGNVGDSRAVRGVPGQPAQALTLDHKPTLPGELQRIRAKGGIVRPLRIDGEDIGPPRVWRGGSPLTPGLCMSRSFGDEIGRGVGVICEPEIDRFQIGDPPYADASDGQYIVVASDGIWEFLENDDVMEIIYECGGDLTLACDTLIERSRNAWIEEEGEVIDDCTAIVLHIAPEGGGESQSAGGDTAPEASTAASEPAAEAE</sequence>
<dbReference type="EMBL" id="BNJQ01000001">
    <property type="protein sequence ID" value="GHP01272.1"/>
    <property type="molecule type" value="Genomic_DNA"/>
</dbReference>
<dbReference type="PROSITE" id="PS51746">
    <property type="entry name" value="PPM_2"/>
    <property type="match status" value="1"/>
</dbReference>
<dbReference type="GO" id="GO:0046872">
    <property type="term" value="F:metal ion binding"/>
    <property type="evidence" value="ECO:0007669"/>
    <property type="project" value="UniProtKB-KW"/>
</dbReference>
<feature type="region of interest" description="Disordered" evidence="10">
    <location>
        <begin position="340"/>
        <end position="367"/>
    </location>
</feature>
<keyword evidence="6" id="KW-0460">Magnesium</keyword>
<dbReference type="OrthoDB" id="10264738at2759"/>
<keyword evidence="4" id="KW-0479">Metal-binding</keyword>
<gene>
    <name evidence="12" type="ORF">PPROV_000002800</name>
</gene>
<comment type="cofactor">
    <cofactor evidence="1">
        <name>Mn(2+)</name>
        <dbReference type="ChEBI" id="CHEBI:29035"/>
    </cofactor>
</comment>
<evidence type="ECO:0000256" key="1">
    <source>
        <dbReference type="ARBA" id="ARBA00001936"/>
    </source>
</evidence>
<evidence type="ECO:0000313" key="12">
    <source>
        <dbReference type="EMBL" id="GHP01272.1"/>
    </source>
</evidence>
<evidence type="ECO:0000256" key="8">
    <source>
        <dbReference type="ARBA" id="ARBA00023211"/>
    </source>
</evidence>
<dbReference type="PROSITE" id="PS01032">
    <property type="entry name" value="PPM_1"/>
    <property type="match status" value="1"/>
</dbReference>
<dbReference type="SUPFAM" id="SSF81606">
    <property type="entry name" value="PP2C-like"/>
    <property type="match status" value="1"/>
</dbReference>
<dbReference type="InterPro" id="IPR001932">
    <property type="entry name" value="PPM-type_phosphatase-like_dom"/>
</dbReference>
<evidence type="ECO:0000313" key="13">
    <source>
        <dbReference type="Proteomes" id="UP000660262"/>
    </source>
</evidence>
<feature type="region of interest" description="Disordered" evidence="10">
    <location>
        <begin position="1"/>
        <end position="39"/>
    </location>
</feature>
<accession>A0A830H429</accession>
<dbReference type="Proteomes" id="UP000660262">
    <property type="component" value="Unassembled WGS sequence"/>
</dbReference>
<name>A0A830H429_9CHLO</name>
<dbReference type="InterPro" id="IPR036457">
    <property type="entry name" value="PPM-type-like_dom_sf"/>
</dbReference>
<evidence type="ECO:0000256" key="10">
    <source>
        <dbReference type="SAM" id="MobiDB-lite"/>
    </source>
</evidence>
<comment type="caution">
    <text evidence="12">The sequence shown here is derived from an EMBL/GenBank/DDBJ whole genome shotgun (WGS) entry which is preliminary data.</text>
</comment>
<dbReference type="AlphaFoldDB" id="A0A830H429"/>
<evidence type="ECO:0000256" key="6">
    <source>
        <dbReference type="ARBA" id="ARBA00022842"/>
    </source>
</evidence>
<evidence type="ECO:0000256" key="5">
    <source>
        <dbReference type="ARBA" id="ARBA00022801"/>
    </source>
</evidence>
<keyword evidence="8" id="KW-0464">Manganese</keyword>
<evidence type="ECO:0000256" key="4">
    <source>
        <dbReference type="ARBA" id="ARBA00022723"/>
    </source>
</evidence>
<dbReference type="SMART" id="SM00332">
    <property type="entry name" value="PP2Cc"/>
    <property type="match status" value="1"/>
</dbReference>
<dbReference type="InterPro" id="IPR000222">
    <property type="entry name" value="PP2C_BS"/>
</dbReference>
<evidence type="ECO:0000256" key="9">
    <source>
        <dbReference type="RuleBase" id="RU003465"/>
    </source>
</evidence>
<feature type="compositionally biased region" description="Low complexity" evidence="10">
    <location>
        <begin position="351"/>
        <end position="367"/>
    </location>
</feature>
<dbReference type="CDD" id="cd00143">
    <property type="entry name" value="PP2Cc"/>
    <property type="match status" value="1"/>
</dbReference>
<protein>
    <recommendedName>
        <fullName evidence="3">protein-serine/threonine phosphatase</fullName>
        <ecNumber evidence="3">3.1.3.16</ecNumber>
    </recommendedName>
</protein>
<evidence type="ECO:0000256" key="3">
    <source>
        <dbReference type="ARBA" id="ARBA00013081"/>
    </source>
</evidence>
<proteinExistence type="inferred from homology"/>
<dbReference type="PANTHER" id="PTHR47992">
    <property type="entry name" value="PROTEIN PHOSPHATASE"/>
    <property type="match status" value="1"/>
</dbReference>
<dbReference type="GO" id="GO:0004722">
    <property type="term" value="F:protein serine/threonine phosphatase activity"/>
    <property type="evidence" value="ECO:0007669"/>
    <property type="project" value="UniProtKB-EC"/>
</dbReference>
<dbReference type="Pfam" id="PF00481">
    <property type="entry name" value="PP2C"/>
    <property type="match status" value="1"/>
</dbReference>
<dbReference type="Gene3D" id="3.60.40.10">
    <property type="entry name" value="PPM-type phosphatase domain"/>
    <property type="match status" value="1"/>
</dbReference>
<reference evidence="12" key="1">
    <citation type="submission" date="2020-10" db="EMBL/GenBank/DDBJ databases">
        <title>Unveiling of a novel bifunctional photoreceptor, Dualchrome1, isolated from a cosmopolitan green alga.</title>
        <authorList>
            <person name="Suzuki S."/>
            <person name="Kawachi M."/>
        </authorList>
    </citation>
    <scope>NUCLEOTIDE SEQUENCE</scope>
    <source>
        <strain evidence="12">NIES 2893</strain>
    </source>
</reference>
<comment type="similarity">
    <text evidence="9">Belongs to the PP2C family.</text>
</comment>
<keyword evidence="13" id="KW-1185">Reference proteome</keyword>
<evidence type="ECO:0000256" key="7">
    <source>
        <dbReference type="ARBA" id="ARBA00022912"/>
    </source>
</evidence>
<keyword evidence="7 9" id="KW-0904">Protein phosphatase</keyword>
<feature type="domain" description="PPM-type phosphatase" evidence="11">
    <location>
        <begin position="55"/>
        <end position="336"/>
    </location>
</feature>
<feature type="compositionally biased region" description="Basic and acidic residues" evidence="10">
    <location>
        <begin position="29"/>
        <end position="39"/>
    </location>
</feature>
<organism evidence="12 13">
    <name type="scientific">Pycnococcus provasolii</name>
    <dbReference type="NCBI Taxonomy" id="41880"/>
    <lineage>
        <taxon>Eukaryota</taxon>
        <taxon>Viridiplantae</taxon>
        <taxon>Chlorophyta</taxon>
        <taxon>Pseudoscourfieldiophyceae</taxon>
        <taxon>Pseudoscourfieldiales</taxon>
        <taxon>Pycnococcaceae</taxon>
        <taxon>Pycnococcus</taxon>
    </lineage>
</organism>
<keyword evidence="5 9" id="KW-0378">Hydrolase</keyword>
<comment type="cofactor">
    <cofactor evidence="2">
        <name>Mg(2+)</name>
        <dbReference type="ChEBI" id="CHEBI:18420"/>
    </cofactor>
</comment>
<evidence type="ECO:0000259" key="11">
    <source>
        <dbReference type="PROSITE" id="PS51746"/>
    </source>
</evidence>
<dbReference type="EC" id="3.1.3.16" evidence="3"/>
<dbReference type="InterPro" id="IPR015655">
    <property type="entry name" value="PP2C"/>
</dbReference>